<dbReference type="RefSeq" id="WP_140396627.1">
    <property type="nucleotide sequence ID" value="NZ_FOJJ01000016.1"/>
</dbReference>
<reference evidence="1 2" key="1">
    <citation type="submission" date="2019-07" db="EMBL/GenBank/DDBJ databases">
        <title>Insights of Desulfuromonas acetexigens electromicrobiology.</title>
        <authorList>
            <person name="Katuri K."/>
            <person name="Sapireddy V."/>
            <person name="Shaw D.R."/>
            <person name="Saikaly P."/>
        </authorList>
    </citation>
    <scope>NUCLEOTIDE SEQUENCE [LARGE SCALE GENOMIC DNA]</scope>
    <source>
        <strain evidence="1 2">2873</strain>
    </source>
</reference>
<dbReference type="OrthoDB" id="9757917at2"/>
<dbReference type="SUPFAM" id="SSF52540">
    <property type="entry name" value="P-loop containing nucleoside triphosphate hydrolases"/>
    <property type="match status" value="1"/>
</dbReference>
<accession>A0A550J3M4</accession>
<keyword evidence="2" id="KW-1185">Reference proteome</keyword>
<comment type="caution">
    <text evidence="1">The sequence shown here is derived from an EMBL/GenBank/DDBJ whole genome shotgun (WGS) entry which is preliminary data.</text>
</comment>
<evidence type="ECO:0008006" key="3">
    <source>
        <dbReference type="Google" id="ProtNLM"/>
    </source>
</evidence>
<gene>
    <name evidence="1" type="ORF">FL622_16965</name>
</gene>
<organism evidence="1 2">
    <name type="scientific">Trichloromonas acetexigens</name>
    <dbReference type="NCBI Taxonomy" id="38815"/>
    <lineage>
        <taxon>Bacteria</taxon>
        <taxon>Pseudomonadati</taxon>
        <taxon>Thermodesulfobacteriota</taxon>
        <taxon>Desulfuromonadia</taxon>
        <taxon>Desulfuromonadales</taxon>
        <taxon>Trichloromonadaceae</taxon>
        <taxon>Trichloromonas</taxon>
    </lineage>
</organism>
<proteinExistence type="predicted"/>
<dbReference type="InterPro" id="IPR027417">
    <property type="entry name" value="P-loop_NTPase"/>
</dbReference>
<dbReference type="Proteomes" id="UP000317155">
    <property type="component" value="Unassembled WGS sequence"/>
</dbReference>
<protein>
    <recommendedName>
        <fullName evidence="3">ATP-binding protein</fullName>
    </recommendedName>
</protein>
<evidence type="ECO:0000313" key="1">
    <source>
        <dbReference type="EMBL" id="TRO77809.1"/>
    </source>
</evidence>
<evidence type="ECO:0000313" key="2">
    <source>
        <dbReference type="Proteomes" id="UP000317155"/>
    </source>
</evidence>
<name>A0A550J3M4_9BACT</name>
<sequence length="1291" mass="144838">MQNQLDHWFIRVTEAGRSAVSNLKQADSAGSDPHSKELAETVKGLTSELGQRPFGPDEKYPLDSWLSATAKCGAIADDALRWVYNLPKAKSDKHGIDPVHLARNSVFKLVDVLDEVTTQLSSTYWQMANVKAVLLKGPAGIGKSHLLADIVEFQVHAGYPALLVLGSTFVDNEPWRQILGQLDRPATEQIKHFLGCMDSAAHAAGVRALICIDALNERNGVDVWPHHLAAFLKLVESFPRIGVIVSCRSTYVPYVIPDELISEKLYLIEHDGFAADGGKAAKVYLDKRGIVRPGAPNLVPEFENPLFLKTCCDFLEKEGRNELPRGLRGVTSIFNFYNEAVSRALNQRMKLDPRFKIVPKAISGFAKQLADAGVGYLDISKALEFFESVKASGGDREQSLLSQLESEGVITIEPIRKEDGSIEELVRFSFERFSDHVIATRLFHDHLDKEDVAGSFKDGGALHDFVFGEGSYHHAGIIEAMAVQLPETTGVELLDVGKGDSWVVQQAFLESVLWREQSYFTDRTFEILRGILNSDELTRLLISVSTEPENKFNARYIHERLLPMAMPERDASWSCFIGKNGFYGPVEVLISWALNNGMEHIDEDRAYLSSTMLTWFFTTSNRLVRDKATKALACVLSRRLALAAKLLQDFKSINDVYVMERLLAACYGAVLQGDTSGLGVLSQTVFNVVFADGNPPVNVLLRDHAQGIIEYANWRGVLPDEIDVNAARPPYKSPWPIEHVSDEEIKGYTQGYERGIFSDAIVSSVVNDGDFARYQIDYAIRYWNPAPIGTNPRPTDAQICATWMTSILDGATPDQESALTEFIEAAKGAKSIARWEKCPENERVNVAETALKAVLSSGQWEEFRVSAQGYIRGQMFGGWRNDTPASFDSQWGRRWICKRAHELGWTENLFGDFEKFHCRGYDRNNHELERIGKKYQWIAFRELLARMADNLAFNGDSWEAEAVPTYKGAVQIGKRDIDPSLLTTGTHYDGWGEWGKTWWVPFDCRFRPQSPRERLAWLESDNDIINTDYMIDLRDPKAGRRWLALEGFARWTGSGVFRGSKELQRETWFRLNCLVVRSSDLSKIVDHLKDKILTDPHSMPKIELWSRDFYLGEFPWHPNFDAIDEWILPREGWWSFPVPARATIATYSCEKGGYDYSIDASISVEIPAPWLAGSMGVRLASGQSPVYVDSSDKVTFFDPSVVEPGPSAALVDRDAFLQALDREGLAAVWVIAGEKNVYGGSDLGMGFGGRLLHTAIYTLGTNGFTRNYYNEMSLPSIDQLERFLREDSDEG</sequence>
<dbReference type="EMBL" id="VJVV01000023">
    <property type="protein sequence ID" value="TRO77809.1"/>
    <property type="molecule type" value="Genomic_DNA"/>
</dbReference>